<dbReference type="InterPro" id="IPR018957">
    <property type="entry name" value="Znf_C3HC4_RING-type"/>
</dbReference>
<dbReference type="SUPFAM" id="SSF57850">
    <property type="entry name" value="RING/U-box"/>
    <property type="match status" value="2"/>
</dbReference>
<evidence type="ECO:0000256" key="4">
    <source>
        <dbReference type="ARBA" id="ARBA00022771"/>
    </source>
</evidence>
<keyword evidence="6" id="KW-0832">Ubl conjugation</keyword>
<comment type="similarity">
    <text evidence="1">Belongs to the SH3RF family.</text>
</comment>
<dbReference type="SMART" id="SM00326">
    <property type="entry name" value="SH3"/>
    <property type="match status" value="1"/>
</dbReference>
<feature type="region of interest" description="Disordered" evidence="9">
    <location>
        <begin position="773"/>
        <end position="851"/>
    </location>
</feature>
<evidence type="ECO:0000259" key="10">
    <source>
        <dbReference type="PROSITE" id="PS50002"/>
    </source>
</evidence>
<evidence type="ECO:0008006" key="14">
    <source>
        <dbReference type="Google" id="ProtNLM"/>
    </source>
</evidence>
<keyword evidence="3" id="KW-0479">Metal-binding</keyword>
<feature type="region of interest" description="Disordered" evidence="9">
    <location>
        <begin position="553"/>
        <end position="573"/>
    </location>
</feature>
<feature type="compositionally biased region" description="Polar residues" evidence="9">
    <location>
        <begin position="402"/>
        <end position="411"/>
    </location>
</feature>
<dbReference type="Proteomes" id="UP001610432">
    <property type="component" value="Unassembled WGS sequence"/>
</dbReference>
<dbReference type="InterPro" id="IPR013083">
    <property type="entry name" value="Znf_RING/FYVE/PHD"/>
</dbReference>
<dbReference type="Gene3D" id="2.30.30.40">
    <property type="entry name" value="SH3 Domains"/>
    <property type="match status" value="1"/>
</dbReference>
<evidence type="ECO:0000256" key="5">
    <source>
        <dbReference type="ARBA" id="ARBA00022833"/>
    </source>
</evidence>
<feature type="compositionally biased region" description="Basic and acidic residues" evidence="9">
    <location>
        <begin position="174"/>
        <end position="191"/>
    </location>
</feature>
<proteinExistence type="inferred from homology"/>
<dbReference type="SMART" id="SM00184">
    <property type="entry name" value="RING"/>
    <property type="match status" value="1"/>
</dbReference>
<dbReference type="PANTHER" id="PTHR16079:SF4">
    <property type="entry name" value="E3 UBIQUITIN-PROTEIN LIGASE CHFR"/>
    <property type="match status" value="1"/>
</dbReference>
<protein>
    <recommendedName>
        <fullName evidence="14">RING-type domain-containing protein</fullName>
    </recommendedName>
</protein>
<dbReference type="RefSeq" id="XP_070889618.1">
    <property type="nucleotide sequence ID" value="XM_071026147.1"/>
</dbReference>
<dbReference type="PROSITE" id="PS50089">
    <property type="entry name" value="ZF_RING_2"/>
    <property type="match status" value="1"/>
</dbReference>
<gene>
    <name evidence="12" type="ORF">BJX67DRAFT_244204</name>
</gene>
<evidence type="ECO:0000313" key="13">
    <source>
        <dbReference type="Proteomes" id="UP001610432"/>
    </source>
</evidence>
<evidence type="ECO:0000256" key="8">
    <source>
        <dbReference type="PROSITE-ProRule" id="PRU00192"/>
    </source>
</evidence>
<dbReference type="InterPro" id="IPR001841">
    <property type="entry name" value="Znf_RING"/>
</dbReference>
<dbReference type="InterPro" id="IPR017907">
    <property type="entry name" value="Znf_RING_CS"/>
</dbReference>
<feature type="domain" description="SH3" evidence="10">
    <location>
        <begin position="856"/>
        <end position="917"/>
    </location>
</feature>
<evidence type="ECO:0000256" key="2">
    <source>
        <dbReference type="ARBA" id="ARBA00022443"/>
    </source>
</evidence>
<keyword evidence="2 8" id="KW-0728">SH3 domain</keyword>
<sequence>MSTDKAGGPGLGDLEKELTCSICTDLLFQPLTLLDCLHTFCGSCLKEWFYTQGSRRSSLSSAPRYTCPSCRAYVRETRPNATVTTLLDMVLTANPERAKPVAERVEIEQRYKHGEPVFPPLESLENRAVGSDVEDQRILEEVRQLSLQETRSRTRTSASRTRQSPRTPSADINGQREDARSRRRREEERAARRQRTTRQTASGGPEDSAERTRRVEHQSSLRSLLSLSDTETMEEEILRQIFEEGLLDDIDLDNLEPGQEEELSERIADAYRRRHMLRTRSQRRQDVPESPPTQRQTHARSQSMQSQQTSNSPSTARAFRLEPPSSRPGPSSHQRRLSEQGGHRRRRTSPVPPNPTSSSDVTLVPATRSSSDIMPDRPRNSHSHSQSTGSAAPRSRRANSSDQGVPNTSLDDGNRSSSHTRTRSSLDSPSLPSAARNPPENPSPSRPRNGASELPTNTTVLAEANGPTRQESRPRPSSSRSRAPPQPVSSFIEPSISCEYCGKQDIQYELHKTCRQCKGGNYHICLRCYRLGRGCLEWKGFKASAQAEFERLGSATSDPAGQSEGSSHTLQSFKYSRPPETAQRFVRDGKQMTTDNPARRLQQGLFCDHCCSPANDGLWRCNRCNEGDWGFCSKCVNKGKCCTHALLPICYIASGSHVQDQSSGGSSTETLKVLTISTCCDICTNPIPTSTFRFHCIQCNDGDYDVCANCYLRLVAASKIRKEDGLNGWRRCLRGHRMVVVGFEDYPEGPRRVIARNLVGGYALKESHVLQTSSTVHTASSPSGTPSSDTSSTVGDWSWKEGSERRKKASRIRSAWSSERDRDYRGPGRELNSTSSPQTPGTVPISSTRRFPPDGGVGLIVQAMWTWIPEEGVHDELMFPRGAEITEAENINDDWYWGCYAGTTGLFPGSHVSVVGEVV</sequence>
<feature type="compositionally biased region" description="Low complexity" evidence="9">
    <location>
        <begin position="155"/>
        <end position="170"/>
    </location>
</feature>
<feature type="compositionally biased region" description="Low complexity" evidence="9">
    <location>
        <begin position="301"/>
        <end position="314"/>
    </location>
</feature>
<dbReference type="Pfam" id="PF00097">
    <property type="entry name" value="zf-C3HC4"/>
    <property type="match status" value="1"/>
</dbReference>
<dbReference type="InterPro" id="IPR001452">
    <property type="entry name" value="SH3_domain"/>
</dbReference>
<feature type="region of interest" description="Disordered" evidence="9">
    <location>
        <begin position="144"/>
        <end position="228"/>
    </location>
</feature>
<dbReference type="InterPro" id="IPR052256">
    <property type="entry name" value="E3_ubiquitin-ligase_CHFR"/>
</dbReference>
<keyword evidence="4 7" id="KW-0863">Zinc-finger</keyword>
<evidence type="ECO:0000256" key="6">
    <source>
        <dbReference type="ARBA" id="ARBA00022843"/>
    </source>
</evidence>
<evidence type="ECO:0000256" key="1">
    <source>
        <dbReference type="ARBA" id="ARBA00008649"/>
    </source>
</evidence>
<keyword evidence="13" id="KW-1185">Reference proteome</keyword>
<feature type="compositionally biased region" description="Polar residues" evidence="9">
    <location>
        <begin position="831"/>
        <end position="849"/>
    </location>
</feature>
<feature type="compositionally biased region" description="Low complexity" evidence="9">
    <location>
        <begin position="390"/>
        <end position="401"/>
    </location>
</feature>
<evidence type="ECO:0000259" key="11">
    <source>
        <dbReference type="PROSITE" id="PS50089"/>
    </source>
</evidence>
<reference evidence="12 13" key="1">
    <citation type="submission" date="2024-07" db="EMBL/GenBank/DDBJ databases">
        <title>Section-level genome sequencing and comparative genomics of Aspergillus sections Usti and Cavernicolus.</title>
        <authorList>
            <consortium name="Lawrence Berkeley National Laboratory"/>
            <person name="Nybo J.L."/>
            <person name="Vesth T.C."/>
            <person name="Theobald S."/>
            <person name="Frisvad J.C."/>
            <person name="Larsen T.O."/>
            <person name="Kjaerboelling I."/>
            <person name="Rothschild-Mancinelli K."/>
            <person name="Lyhne E.K."/>
            <person name="Kogle M.E."/>
            <person name="Barry K."/>
            <person name="Clum A."/>
            <person name="Na H."/>
            <person name="Ledsgaard L."/>
            <person name="Lin J."/>
            <person name="Lipzen A."/>
            <person name="Kuo A."/>
            <person name="Riley R."/>
            <person name="Mondo S."/>
            <person name="Labutti K."/>
            <person name="Haridas S."/>
            <person name="Pangalinan J."/>
            <person name="Salamov A.A."/>
            <person name="Simmons B.A."/>
            <person name="Magnuson J.K."/>
            <person name="Chen J."/>
            <person name="Drula E."/>
            <person name="Henrissat B."/>
            <person name="Wiebenga A."/>
            <person name="Lubbers R.J."/>
            <person name="Gomes A.C."/>
            <person name="Macurrencykelacurrency M.R."/>
            <person name="Stajich J."/>
            <person name="Grigoriev I.V."/>
            <person name="Mortensen U.H."/>
            <person name="De Vries R.P."/>
            <person name="Baker S.E."/>
            <person name="Andersen M.R."/>
        </authorList>
    </citation>
    <scope>NUCLEOTIDE SEQUENCE [LARGE SCALE GENOMIC DNA]</scope>
    <source>
        <strain evidence="12 13">CBS 449.75</strain>
    </source>
</reference>
<dbReference type="PROSITE" id="PS00518">
    <property type="entry name" value="ZF_RING_1"/>
    <property type="match status" value="1"/>
</dbReference>
<dbReference type="PANTHER" id="PTHR16079">
    <property type="entry name" value="UBIQUITIN LIGASE PROTEIN CHFR"/>
    <property type="match status" value="1"/>
</dbReference>
<evidence type="ECO:0000256" key="7">
    <source>
        <dbReference type="PROSITE-ProRule" id="PRU00175"/>
    </source>
</evidence>
<dbReference type="SUPFAM" id="SSF50044">
    <property type="entry name" value="SH3-domain"/>
    <property type="match status" value="1"/>
</dbReference>
<feature type="compositionally biased region" description="Basic and acidic residues" evidence="9">
    <location>
        <begin position="818"/>
        <end position="828"/>
    </location>
</feature>
<feature type="compositionally biased region" description="Low complexity" evidence="9">
    <location>
        <begin position="415"/>
        <end position="438"/>
    </location>
</feature>
<dbReference type="PROSITE" id="PS50002">
    <property type="entry name" value="SH3"/>
    <property type="match status" value="1"/>
</dbReference>
<evidence type="ECO:0000256" key="9">
    <source>
        <dbReference type="SAM" id="MobiDB-lite"/>
    </source>
</evidence>
<keyword evidence="5" id="KW-0862">Zinc</keyword>
<dbReference type="InterPro" id="IPR036028">
    <property type="entry name" value="SH3-like_dom_sf"/>
</dbReference>
<dbReference type="Gene3D" id="3.30.40.10">
    <property type="entry name" value="Zinc/RING finger domain, C3HC4 (zinc finger)"/>
    <property type="match status" value="1"/>
</dbReference>
<feature type="compositionally biased region" description="Basic and acidic residues" evidence="9">
    <location>
        <begin position="208"/>
        <end position="219"/>
    </location>
</feature>
<evidence type="ECO:0000256" key="3">
    <source>
        <dbReference type="ARBA" id="ARBA00022723"/>
    </source>
</evidence>
<feature type="compositionally biased region" description="Low complexity" evidence="9">
    <location>
        <begin position="780"/>
        <end position="796"/>
    </location>
</feature>
<comment type="caution">
    <text evidence="12">The sequence shown here is derived from an EMBL/GenBank/DDBJ whole genome shotgun (WGS) entry which is preliminary data.</text>
</comment>
<organism evidence="12 13">
    <name type="scientific">Aspergillus lucknowensis</name>
    <dbReference type="NCBI Taxonomy" id="176173"/>
    <lineage>
        <taxon>Eukaryota</taxon>
        <taxon>Fungi</taxon>
        <taxon>Dikarya</taxon>
        <taxon>Ascomycota</taxon>
        <taxon>Pezizomycotina</taxon>
        <taxon>Eurotiomycetes</taxon>
        <taxon>Eurotiomycetidae</taxon>
        <taxon>Eurotiales</taxon>
        <taxon>Aspergillaceae</taxon>
        <taxon>Aspergillus</taxon>
        <taxon>Aspergillus subgen. Nidulantes</taxon>
    </lineage>
</organism>
<feature type="compositionally biased region" description="Polar residues" evidence="9">
    <location>
        <begin position="554"/>
        <end position="573"/>
    </location>
</feature>
<feature type="region of interest" description="Disordered" evidence="9">
    <location>
        <begin position="278"/>
        <end position="490"/>
    </location>
</feature>
<evidence type="ECO:0000313" key="12">
    <source>
        <dbReference type="EMBL" id="KAL2870639.1"/>
    </source>
</evidence>
<dbReference type="EMBL" id="JBFXLQ010000005">
    <property type="protein sequence ID" value="KAL2870639.1"/>
    <property type="molecule type" value="Genomic_DNA"/>
</dbReference>
<feature type="domain" description="RING-type" evidence="11">
    <location>
        <begin position="20"/>
        <end position="71"/>
    </location>
</feature>
<dbReference type="GeneID" id="98141219"/>
<accession>A0ABR4M1G8</accession>
<name>A0ABR4M1G8_9EURO</name>